<feature type="transmembrane region" description="Helical" evidence="2">
    <location>
        <begin position="174"/>
        <end position="199"/>
    </location>
</feature>
<feature type="transmembrane region" description="Helical" evidence="2">
    <location>
        <begin position="140"/>
        <end position="162"/>
    </location>
</feature>
<dbReference type="VEuPathDB" id="FungiDB:PLEOSDRAFT_1040312"/>
<evidence type="ECO:0000256" key="2">
    <source>
        <dbReference type="SAM" id="Phobius"/>
    </source>
</evidence>
<dbReference type="OrthoDB" id="8191639at2759"/>
<feature type="transmembrane region" description="Helical" evidence="2">
    <location>
        <begin position="219"/>
        <end position="241"/>
    </location>
</feature>
<keyword evidence="2" id="KW-1133">Transmembrane helix</keyword>
<dbReference type="AlphaFoldDB" id="A0A067NZ74"/>
<organism evidence="3 4">
    <name type="scientific">Pleurotus ostreatus (strain PC15)</name>
    <name type="common">Oyster mushroom</name>
    <dbReference type="NCBI Taxonomy" id="1137138"/>
    <lineage>
        <taxon>Eukaryota</taxon>
        <taxon>Fungi</taxon>
        <taxon>Dikarya</taxon>
        <taxon>Basidiomycota</taxon>
        <taxon>Agaricomycotina</taxon>
        <taxon>Agaricomycetes</taxon>
        <taxon>Agaricomycetidae</taxon>
        <taxon>Agaricales</taxon>
        <taxon>Pleurotineae</taxon>
        <taxon>Pleurotaceae</taxon>
        <taxon>Pleurotus</taxon>
    </lineage>
</organism>
<feature type="compositionally biased region" description="Pro residues" evidence="1">
    <location>
        <begin position="46"/>
        <end position="55"/>
    </location>
</feature>
<gene>
    <name evidence="3" type="ORF">PLEOSDRAFT_1040312</name>
</gene>
<keyword evidence="2" id="KW-0472">Membrane</keyword>
<reference evidence="4" key="1">
    <citation type="journal article" date="2014" name="Proc. Natl. Acad. Sci. U.S.A.">
        <title>Extensive sampling of basidiomycete genomes demonstrates inadequacy of the white-rot/brown-rot paradigm for wood decay fungi.</title>
        <authorList>
            <person name="Riley R."/>
            <person name="Salamov A.A."/>
            <person name="Brown D.W."/>
            <person name="Nagy L.G."/>
            <person name="Floudas D."/>
            <person name="Held B.W."/>
            <person name="Levasseur A."/>
            <person name="Lombard V."/>
            <person name="Morin E."/>
            <person name="Otillar R."/>
            <person name="Lindquist E.A."/>
            <person name="Sun H."/>
            <person name="LaButti K.M."/>
            <person name="Schmutz J."/>
            <person name="Jabbour D."/>
            <person name="Luo H."/>
            <person name="Baker S.E."/>
            <person name="Pisabarro A.G."/>
            <person name="Walton J.D."/>
            <person name="Blanchette R.A."/>
            <person name="Henrissat B."/>
            <person name="Martin F."/>
            <person name="Cullen D."/>
            <person name="Hibbett D.S."/>
            <person name="Grigoriev I.V."/>
        </authorList>
    </citation>
    <scope>NUCLEOTIDE SEQUENCE [LARGE SCALE GENOMIC DNA]</scope>
    <source>
        <strain evidence="4">PC15</strain>
    </source>
</reference>
<proteinExistence type="predicted"/>
<evidence type="ECO:0000313" key="4">
    <source>
        <dbReference type="Proteomes" id="UP000027073"/>
    </source>
</evidence>
<feature type="compositionally biased region" description="Low complexity" evidence="1">
    <location>
        <begin position="31"/>
        <end position="40"/>
    </location>
</feature>
<dbReference type="HOGENOM" id="CLU_017508_0_0_1"/>
<evidence type="ECO:0000256" key="1">
    <source>
        <dbReference type="SAM" id="MobiDB-lite"/>
    </source>
</evidence>
<protein>
    <submittedName>
        <fullName evidence="3">Uncharacterized protein</fullName>
    </submittedName>
</protein>
<evidence type="ECO:0000313" key="3">
    <source>
        <dbReference type="EMBL" id="KDQ28916.1"/>
    </source>
</evidence>
<feature type="transmembrane region" description="Helical" evidence="2">
    <location>
        <begin position="262"/>
        <end position="283"/>
    </location>
</feature>
<feature type="transmembrane region" description="Helical" evidence="2">
    <location>
        <begin position="701"/>
        <end position="723"/>
    </location>
</feature>
<sequence>MPNPVIRSSDATDGAGFWQDDPPTPSSAIFSHHTSTYSRRSSIRPLPVPPAPAPNSTPEIDASPGTDRSSVESIAPVGISAVASPPDYRDPDPTEEISHNGTQPNSSASSAIEKDESPFNQPIASSPQNPFSSAYEAPNWALIVLHVGLCLIAYPVLMIFVLIAKDRTIFWTRFAVSCGCGVVGFCLGLSLLGLARAFLEAATWATLIHQSRLPEAPGLTLREFAAASQGTSALVAARVLLNRIMFQGTARKQRKAYDSRPWSLYVVYFLLLVLLAASLPFILGRLVEISTRITNQHTDYREVALKGDLSAIDLTRATELLPVFEHPILGWTLSHYEHGQPPQAFSYPWGTDMVYFAETTPSQLLPDGSGFGVFVHTPKNHTNIDVPGTPTSSSGIDAGTTIRYPRWGARMHCRKVPNAERNLIPKSSLNVTYLFAPRETMVDLFTSFSLQFPKILDKPLNLTTAIKPNDTLPFEIDPNPLTLGVGFNDNGVSHSYYSSPLSMGEDGGGFVSLEFVLVRLNTEFTPEGKFPVLGNDIISNADGTESRIGYDAALCLELFEPWIVETYNSSTGITTSTRIINKASTTTDSLSGESNIGTTISGVKRQLNSSALWPAYVVAHQNSVNKLVKDNSRDAPYMPSPLVVSYSTGVGANGFTELAERAFIQTRLQMDATNLLPYLAGTGDIVGRSYPDSVLSTARILTVPMVVVLVLVLAFGVLAGIFVPKLPLGVPRRDFELYSWVAAFHGDEVTTEMQRAGVERNMELREIEKRLGNMKFRYVF</sequence>
<dbReference type="EMBL" id="KL198007">
    <property type="protein sequence ID" value="KDQ28916.1"/>
    <property type="molecule type" value="Genomic_DNA"/>
</dbReference>
<feature type="region of interest" description="Disordered" evidence="1">
    <location>
        <begin position="1"/>
        <end position="125"/>
    </location>
</feature>
<keyword evidence="2" id="KW-0812">Transmembrane</keyword>
<dbReference type="InParanoid" id="A0A067NZ74"/>
<feature type="compositionally biased region" description="Polar residues" evidence="1">
    <location>
        <begin position="99"/>
        <end position="110"/>
    </location>
</feature>
<dbReference type="Proteomes" id="UP000027073">
    <property type="component" value="Unassembled WGS sequence"/>
</dbReference>
<feature type="compositionally biased region" description="Basic and acidic residues" evidence="1">
    <location>
        <begin position="87"/>
        <end position="98"/>
    </location>
</feature>
<name>A0A067NZ74_PLEO1</name>
<accession>A0A067NZ74</accession>
<dbReference type="STRING" id="1137138.A0A067NZ74"/>